<evidence type="ECO:0000256" key="2">
    <source>
        <dbReference type="ARBA" id="ARBA00022692"/>
    </source>
</evidence>
<accession>A0A151NGH1</accession>
<dbReference type="SMART" id="SM00034">
    <property type="entry name" value="CLECT"/>
    <property type="match status" value="1"/>
</dbReference>
<evidence type="ECO:0000256" key="1">
    <source>
        <dbReference type="ARBA" id="ARBA00004606"/>
    </source>
</evidence>
<dbReference type="EMBL" id="AKHW03003057">
    <property type="protein sequence ID" value="KYO35887.1"/>
    <property type="molecule type" value="Genomic_DNA"/>
</dbReference>
<evidence type="ECO:0000256" key="6">
    <source>
        <dbReference type="ARBA" id="ARBA00023136"/>
    </source>
</evidence>
<comment type="subcellular location">
    <subcellularLocation>
        <location evidence="1">Membrane</location>
        <topology evidence="1">Single-pass type II membrane protein</topology>
    </subcellularLocation>
</comment>
<evidence type="ECO:0000256" key="5">
    <source>
        <dbReference type="ARBA" id="ARBA00022989"/>
    </source>
</evidence>
<dbReference type="InterPro" id="IPR033992">
    <property type="entry name" value="NKR-like_CTLD"/>
</dbReference>
<dbReference type="PANTHER" id="PTHR22800">
    <property type="entry name" value="C-TYPE LECTIN PROTEINS"/>
    <property type="match status" value="1"/>
</dbReference>
<dbReference type="InterPro" id="IPR050919">
    <property type="entry name" value="NKG2/CD94_NK_receptors"/>
</dbReference>
<dbReference type="CDD" id="cd03593">
    <property type="entry name" value="CLECT_NK_receptors_like"/>
    <property type="match status" value="1"/>
</dbReference>
<dbReference type="GO" id="GO:0002223">
    <property type="term" value="P:stimulatory C-type lectin receptor signaling pathway"/>
    <property type="evidence" value="ECO:0007669"/>
    <property type="project" value="TreeGrafter"/>
</dbReference>
<reference evidence="12 13" key="1">
    <citation type="journal article" date="2012" name="Genome Biol.">
        <title>Sequencing three crocodilian genomes to illuminate the evolution of archosaurs and amniotes.</title>
        <authorList>
            <person name="St John J.A."/>
            <person name="Braun E.L."/>
            <person name="Isberg S.R."/>
            <person name="Miles L.G."/>
            <person name="Chong A.Y."/>
            <person name="Gongora J."/>
            <person name="Dalzell P."/>
            <person name="Moran C."/>
            <person name="Bed'hom B."/>
            <person name="Abzhanov A."/>
            <person name="Burgess S.C."/>
            <person name="Cooksey A.M."/>
            <person name="Castoe T.A."/>
            <person name="Crawford N.G."/>
            <person name="Densmore L.D."/>
            <person name="Drew J.C."/>
            <person name="Edwards S.V."/>
            <person name="Faircloth B.C."/>
            <person name="Fujita M.K."/>
            <person name="Greenwold M.J."/>
            <person name="Hoffmann F.G."/>
            <person name="Howard J.M."/>
            <person name="Iguchi T."/>
            <person name="Janes D.E."/>
            <person name="Khan S.Y."/>
            <person name="Kohno S."/>
            <person name="de Koning A.J."/>
            <person name="Lance S.L."/>
            <person name="McCarthy F.M."/>
            <person name="McCormack J.E."/>
            <person name="Merchant M.E."/>
            <person name="Peterson D.G."/>
            <person name="Pollock D.D."/>
            <person name="Pourmand N."/>
            <person name="Raney B.J."/>
            <person name="Roessler K.A."/>
            <person name="Sanford J.R."/>
            <person name="Sawyer R.H."/>
            <person name="Schmidt C.J."/>
            <person name="Triplett E.W."/>
            <person name="Tuberville T.D."/>
            <person name="Venegas-Anaya M."/>
            <person name="Howard J.T."/>
            <person name="Jarvis E.D."/>
            <person name="Guillette L.J.Jr."/>
            <person name="Glenn T.C."/>
            <person name="Green R.E."/>
            <person name="Ray D.A."/>
        </authorList>
    </citation>
    <scope>NUCLEOTIDE SEQUENCE [LARGE SCALE GENOMIC DNA]</scope>
    <source>
        <strain evidence="12">KSC_2009_1</strain>
    </source>
</reference>
<dbReference type="PANTHER" id="PTHR22800:SF252">
    <property type="entry name" value="NATURAL KILLER CELLS ANTIGEN CD94"/>
    <property type="match status" value="1"/>
</dbReference>
<dbReference type="SUPFAM" id="SSF56436">
    <property type="entry name" value="C-type lectin-like"/>
    <property type="match status" value="1"/>
</dbReference>
<keyword evidence="6 10" id="KW-0472">Membrane</keyword>
<feature type="transmembrane region" description="Helical" evidence="10">
    <location>
        <begin position="21"/>
        <end position="46"/>
    </location>
</feature>
<protein>
    <recommendedName>
        <fullName evidence="8">Natural killer cells antigen CD94</fullName>
    </recommendedName>
    <alternativeName>
        <fullName evidence="9">Killer cell lectin-like receptor subfamily D member 1</fullName>
    </alternativeName>
</protein>
<dbReference type="InterPro" id="IPR016186">
    <property type="entry name" value="C-type_lectin-like/link_sf"/>
</dbReference>
<evidence type="ECO:0000256" key="7">
    <source>
        <dbReference type="ARBA" id="ARBA00023180"/>
    </source>
</evidence>
<evidence type="ECO:0000256" key="9">
    <source>
        <dbReference type="ARBA" id="ARBA00041489"/>
    </source>
</evidence>
<evidence type="ECO:0000313" key="12">
    <source>
        <dbReference type="EMBL" id="KYO35887.1"/>
    </source>
</evidence>
<dbReference type="InterPro" id="IPR001304">
    <property type="entry name" value="C-type_lectin-like"/>
</dbReference>
<keyword evidence="13" id="KW-1185">Reference proteome</keyword>
<keyword evidence="2 10" id="KW-0812">Transmembrane</keyword>
<evidence type="ECO:0000313" key="13">
    <source>
        <dbReference type="Proteomes" id="UP000050525"/>
    </source>
</evidence>
<dbReference type="GO" id="GO:0030246">
    <property type="term" value="F:carbohydrate binding"/>
    <property type="evidence" value="ECO:0007669"/>
    <property type="project" value="UniProtKB-KW"/>
</dbReference>
<dbReference type="PROSITE" id="PS50041">
    <property type="entry name" value="C_TYPE_LECTIN_2"/>
    <property type="match status" value="1"/>
</dbReference>
<dbReference type="Gene3D" id="3.10.100.10">
    <property type="entry name" value="Mannose-Binding Protein A, subunit A"/>
    <property type="match status" value="1"/>
</dbReference>
<keyword evidence="3" id="KW-0430">Lectin</keyword>
<evidence type="ECO:0000259" key="11">
    <source>
        <dbReference type="PROSITE" id="PS50041"/>
    </source>
</evidence>
<keyword evidence="7" id="KW-0325">Glycoprotein</keyword>
<dbReference type="GO" id="GO:0016020">
    <property type="term" value="C:membrane"/>
    <property type="evidence" value="ECO:0007669"/>
    <property type="project" value="UniProtKB-SubCell"/>
</dbReference>
<keyword evidence="4" id="KW-0735">Signal-anchor</keyword>
<evidence type="ECO:0000256" key="3">
    <source>
        <dbReference type="ARBA" id="ARBA00022734"/>
    </source>
</evidence>
<dbReference type="AlphaFoldDB" id="A0A151NGH1"/>
<keyword evidence="5 10" id="KW-1133">Transmembrane helix</keyword>
<dbReference type="InterPro" id="IPR016187">
    <property type="entry name" value="CTDL_fold"/>
</dbReference>
<feature type="domain" description="C-type lectin" evidence="11">
    <location>
        <begin position="61"/>
        <end position="151"/>
    </location>
</feature>
<comment type="caution">
    <text evidence="12">The sequence shown here is derived from an EMBL/GenBank/DDBJ whole genome shotgun (WGS) entry which is preliminary data.</text>
</comment>
<sequence length="202" mass="22675">MKRDSSLWTGMYKAERPALSSLWRLAAEILGFLCLILLGAVAILGLKCYKCSPCPENWFWYGEVCYHFSTEWKTWQGSKDYCISHSSKLLQIESKEELGFITPLSSSLWIGLTSKATNRSWIWDDGTTLSTDLFQVNERDYVGDCVVLKDGEVHPYDSPLPKYLQSWHICRVLALGTSESEAVFQLPTTACLSSAAAVTAEP</sequence>
<evidence type="ECO:0000256" key="8">
    <source>
        <dbReference type="ARBA" id="ARBA00041193"/>
    </source>
</evidence>
<dbReference type="Proteomes" id="UP000050525">
    <property type="component" value="Unassembled WGS sequence"/>
</dbReference>
<dbReference type="GO" id="GO:0045954">
    <property type="term" value="P:positive regulation of natural killer cell mediated cytotoxicity"/>
    <property type="evidence" value="ECO:0007669"/>
    <property type="project" value="TreeGrafter"/>
</dbReference>
<dbReference type="Pfam" id="PF00059">
    <property type="entry name" value="Lectin_C"/>
    <property type="match status" value="1"/>
</dbReference>
<gene>
    <name evidence="12" type="ORF">Y1Q_0017362</name>
</gene>
<name>A0A151NGH1_ALLMI</name>
<proteinExistence type="predicted"/>
<evidence type="ECO:0000256" key="10">
    <source>
        <dbReference type="SAM" id="Phobius"/>
    </source>
</evidence>
<organism evidence="12 13">
    <name type="scientific">Alligator mississippiensis</name>
    <name type="common">American alligator</name>
    <dbReference type="NCBI Taxonomy" id="8496"/>
    <lineage>
        <taxon>Eukaryota</taxon>
        <taxon>Metazoa</taxon>
        <taxon>Chordata</taxon>
        <taxon>Craniata</taxon>
        <taxon>Vertebrata</taxon>
        <taxon>Euteleostomi</taxon>
        <taxon>Archelosauria</taxon>
        <taxon>Archosauria</taxon>
        <taxon>Crocodylia</taxon>
        <taxon>Alligatoridae</taxon>
        <taxon>Alligatorinae</taxon>
        <taxon>Alligator</taxon>
    </lineage>
</organism>
<evidence type="ECO:0000256" key="4">
    <source>
        <dbReference type="ARBA" id="ARBA00022968"/>
    </source>
</evidence>
<dbReference type="STRING" id="8496.A0A151NGH1"/>